<evidence type="ECO:0000256" key="10">
    <source>
        <dbReference type="ARBA" id="ARBA00022918"/>
    </source>
</evidence>
<dbReference type="GO" id="GO:0005634">
    <property type="term" value="C:nucleus"/>
    <property type="evidence" value="ECO:0007669"/>
    <property type="project" value="UniProtKB-ARBA"/>
</dbReference>
<reference evidence="17" key="1">
    <citation type="submission" date="2016-04" db="EMBL/GenBank/DDBJ databases">
        <authorList>
            <person name="Nguyen H.D."/>
            <person name="Samba Siva P."/>
            <person name="Cullis J."/>
            <person name="Levesque C.A."/>
            <person name="Hambleton S."/>
        </authorList>
    </citation>
    <scope>NUCLEOTIDE SEQUENCE</scope>
    <source>
        <strain evidence="17">DAOMC 236426</strain>
    </source>
</reference>
<evidence type="ECO:0000256" key="1">
    <source>
        <dbReference type="ARBA" id="ARBA00022578"/>
    </source>
</evidence>
<evidence type="ECO:0000256" key="8">
    <source>
        <dbReference type="ARBA" id="ARBA00022884"/>
    </source>
</evidence>
<keyword evidence="3" id="KW-0540">Nuclease</keyword>
<dbReference type="Pfam" id="PF00665">
    <property type="entry name" value="rve"/>
    <property type="match status" value="1"/>
</dbReference>
<comment type="catalytic activity">
    <reaction evidence="13">
        <text>DNA(n) + a 2'-deoxyribonucleoside 5'-triphosphate = DNA(n+1) + diphosphate</text>
        <dbReference type="Rhea" id="RHEA:22508"/>
        <dbReference type="Rhea" id="RHEA-COMP:17339"/>
        <dbReference type="Rhea" id="RHEA-COMP:17340"/>
        <dbReference type="ChEBI" id="CHEBI:33019"/>
        <dbReference type="ChEBI" id="CHEBI:61560"/>
        <dbReference type="ChEBI" id="CHEBI:173112"/>
        <dbReference type="EC" id="2.7.7.49"/>
    </reaction>
</comment>
<dbReference type="GO" id="GO:0003887">
    <property type="term" value="F:DNA-directed DNA polymerase activity"/>
    <property type="evidence" value="ECO:0007669"/>
    <property type="project" value="UniProtKB-KW"/>
</dbReference>
<comment type="catalytic activity">
    <reaction evidence="14">
        <text>DNA(n) + a 2'-deoxyribonucleoside 5'-triphosphate = DNA(n+1) + diphosphate</text>
        <dbReference type="Rhea" id="RHEA:22508"/>
        <dbReference type="Rhea" id="RHEA-COMP:17339"/>
        <dbReference type="Rhea" id="RHEA-COMP:17340"/>
        <dbReference type="ChEBI" id="CHEBI:33019"/>
        <dbReference type="ChEBI" id="CHEBI:61560"/>
        <dbReference type="ChEBI" id="CHEBI:173112"/>
        <dbReference type="EC" id="2.7.7.7"/>
    </reaction>
</comment>
<evidence type="ECO:0000256" key="2">
    <source>
        <dbReference type="ARBA" id="ARBA00022695"/>
    </source>
</evidence>
<organism evidence="17 18">
    <name type="scientific">Tilletia controversa</name>
    <name type="common">dwarf bunt fungus</name>
    <dbReference type="NCBI Taxonomy" id="13291"/>
    <lineage>
        <taxon>Eukaryota</taxon>
        <taxon>Fungi</taxon>
        <taxon>Dikarya</taxon>
        <taxon>Basidiomycota</taxon>
        <taxon>Ustilaginomycotina</taxon>
        <taxon>Exobasidiomycetes</taxon>
        <taxon>Tilletiales</taxon>
        <taxon>Tilletiaceae</taxon>
        <taxon>Tilletia</taxon>
    </lineage>
</organism>
<dbReference type="GO" id="GO:0003964">
    <property type="term" value="F:RNA-directed DNA polymerase activity"/>
    <property type="evidence" value="ECO:0007669"/>
    <property type="project" value="UniProtKB-KW"/>
</dbReference>
<evidence type="ECO:0000256" key="14">
    <source>
        <dbReference type="ARBA" id="ARBA00049244"/>
    </source>
</evidence>
<keyword evidence="11" id="KW-0239">DNA-directed DNA polymerase</keyword>
<dbReference type="GO" id="GO:0016787">
    <property type="term" value="F:hydrolase activity"/>
    <property type="evidence" value="ECO:0007669"/>
    <property type="project" value="UniProtKB-KW"/>
</dbReference>
<keyword evidence="1" id="KW-0815">Transposition</keyword>
<dbReference type="AlphaFoldDB" id="A0A8X7SV12"/>
<feature type="compositionally biased region" description="Basic and acidic residues" evidence="15">
    <location>
        <begin position="422"/>
        <end position="434"/>
    </location>
</feature>
<keyword evidence="12" id="KW-0233">DNA recombination</keyword>
<reference evidence="17" key="2">
    <citation type="journal article" date="2019" name="IMA Fungus">
        <title>Genome sequencing and comparison of five Tilletia species to identify candidate genes for the detection of regulated species infecting wheat.</title>
        <authorList>
            <person name="Nguyen H.D.T."/>
            <person name="Sultana T."/>
            <person name="Kesanakurti P."/>
            <person name="Hambleton S."/>
        </authorList>
    </citation>
    <scope>NUCLEOTIDE SEQUENCE</scope>
    <source>
        <strain evidence="17">DAOMC 236426</strain>
    </source>
</reference>
<evidence type="ECO:0000256" key="9">
    <source>
        <dbReference type="ARBA" id="ARBA00022908"/>
    </source>
</evidence>
<dbReference type="PROSITE" id="PS50994">
    <property type="entry name" value="INTEGRASE"/>
    <property type="match status" value="1"/>
</dbReference>
<feature type="domain" description="Integrase catalytic" evidence="16">
    <location>
        <begin position="105"/>
        <end position="271"/>
    </location>
</feature>
<sequence>MASQEDKDMGPLGVGDDGDGKAAGGGTDEDDFHRALTQERMIIRWHQRFGHMSFTAIARLIGLGAEGLKNLNKSAALRLVDREDRCDACAVSNLKEASLKASSSRASSRGDLAHCDLSGPYTGNVEYAYALSTLDDHSRKGWVFPIVDKSSATVTKVLQRWARQVQTYTGSKIKTLHTDNGTEFDNVAMDSLAGDEGVGWRWTVPGSSEQNGRVERFQGVIQERGRAMLTASRLPLGFWPFAWKYAAYIVNRTPHRSIGYKIPQEVWSQQPVDLSMLRTFGCLCWTMQDARHRPDGKLSARGVRGTFLGLSEDRKGWLIYVPSDTTSPLRYSRSVLFDETRTYDKGRSLDIAQSHKPRVDDHVEMVLPYPRRRRRRVGEGEDQPLRIPSDIGDGEDIGGITRTDDVVISALPVPDTVTMDPLETRTEAQQKQEGETEGEPGGLLETAYGKKGGVVDDLGQNGELETMRTEESEEKLPENEGMGPMLTEESGGELPEQEGVMKDGEKDGTGEGTKGARGVKGKTKGAVPMRKSPRLHELQALGASIQSRVIDGQWREIELVGVTECSELEGMALLANKGKGARTLDGQLLEPTTFAQALSREDRAEWKTSMDEEYASLIEMGTWELCHPPAGRN</sequence>
<feature type="compositionally biased region" description="Basic and acidic residues" evidence="15">
    <location>
        <begin position="465"/>
        <end position="478"/>
    </location>
</feature>
<evidence type="ECO:0000313" key="17">
    <source>
        <dbReference type="EMBL" id="KAE8244096.1"/>
    </source>
</evidence>
<keyword evidence="6" id="KW-0378">Hydrolase</keyword>
<evidence type="ECO:0000256" key="15">
    <source>
        <dbReference type="SAM" id="MobiDB-lite"/>
    </source>
</evidence>
<dbReference type="InterPro" id="IPR001584">
    <property type="entry name" value="Integrase_cat-core"/>
</dbReference>
<feature type="region of interest" description="Disordered" evidence="15">
    <location>
        <begin position="375"/>
        <end position="398"/>
    </location>
</feature>
<evidence type="ECO:0000256" key="11">
    <source>
        <dbReference type="ARBA" id="ARBA00022932"/>
    </source>
</evidence>
<proteinExistence type="predicted"/>
<feature type="region of interest" description="Disordered" evidence="15">
    <location>
        <begin position="1"/>
        <end position="30"/>
    </location>
</feature>
<evidence type="ECO:0000259" key="16">
    <source>
        <dbReference type="PROSITE" id="PS50994"/>
    </source>
</evidence>
<evidence type="ECO:0000256" key="3">
    <source>
        <dbReference type="ARBA" id="ARBA00022722"/>
    </source>
</evidence>
<evidence type="ECO:0000256" key="12">
    <source>
        <dbReference type="ARBA" id="ARBA00023172"/>
    </source>
</evidence>
<name>A0A8X7SV12_9BASI</name>
<dbReference type="InterPro" id="IPR036397">
    <property type="entry name" value="RNaseH_sf"/>
</dbReference>
<evidence type="ECO:0000256" key="13">
    <source>
        <dbReference type="ARBA" id="ARBA00048173"/>
    </source>
</evidence>
<feature type="region of interest" description="Disordered" evidence="15">
    <location>
        <begin position="421"/>
        <end position="527"/>
    </location>
</feature>
<keyword evidence="18" id="KW-1185">Reference proteome</keyword>
<dbReference type="GO" id="GO:0006310">
    <property type="term" value="P:DNA recombination"/>
    <property type="evidence" value="ECO:0007669"/>
    <property type="project" value="UniProtKB-KW"/>
</dbReference>
<protein>
    <recommendedName>
        <fullName evidence="16">Integrase catalytic domain-containing protein</fullName>
    </recommendedName>
</protein>
<dbReference type="GO" id="GO:0032196">
    <property type="term" value="P:transposition"/>
    <property type="evidence" value="ECO:0007669"/>
    <property type="project" value="UniProtKB-KW"/>
</dbReference>
<keyword evidence="8" id="KW-0694">RNA-binding</keyword>
<dbReference type="GO" id="GO:0004519">
    <property type="term" value="F:endonuclease activity"/>
    <property type="evidence" value="ECO:0007669"/>
    <property type="project" value="UniProtKB-KW"/>
</dbReference>
<evidence type="ECO:0000313" key="18">
    <source>
        <dbReference type="Proteomes" id="UP000077684"/>
    </source>
</evidence>
<keyword evidence="7" id="KW-0460">Magnesium</keyword>
<gene>
    <name evidence="17" type="ORF">A4X06_0g5974</name>
</gene>
<dbReference type="InterPro" id="IPR012337">
    <property type="entry name" value="RNaseH-like_sf"/>
</dbReference>
<dbReference type="PANTHER" id="PTHR42648:SF11">
    <property type="entry name" value="TRANSPOSON TY4-P GAG-POL POLYPROTEIN"/>
    <property type="match status" value="1"/>
</dbReference>
<keyword evidence="11" id="KW-0808">Transferase</keyword>
<comment type="caution">
    <text evidence="17">The sequence shown here is derived from an EMBL/GenBank/DDBJ whole genome shotgun (WGS) entry which is preliminary data.</text>
</comment>
<dbReference type="GO" id="GO:0046872">
    <property type="term" value="F:metal ion binding"/>
    <property type="evidence" value="ECO:0007669"/>
    <property type="project" value="UniProtKB-KW"/>
</dbReference>
<dbReference type="Pfam" id="PF25597">
    <property type="entry name" value="SH3_retrovirus"/>
    <property type="match status" value="1"/>
</dbReference>
<dbReference type="PANTHER" id="PTHR42648">
    <property type="entry name" value="TRANSPOSASE, PUTATIVE-RELATED"/>
    <property type="match status" value="1"/>
</dbReference>
<dbReference type="GO" id="GO:0003723">
    <property type="term" value="F:RNA binding"/>
    <property type="evidence" value="ECO:0007669"/>
    <property type="project" value="UniProtKB-KW"/>
</dbReference>
<accession>A0A8X7SV12</accession>
<keyword evidence="5" id="KW-0255">Endonuclease</keyword>
<evidence type="ECO:0000256" key="4">
    <source>
        <dbReference type="ARBA" id="ARBA00022723"/>
    </source>
</evidence>
<dbReference type="GO" id="GO:0015074">
    <property type="term" value="P:DNA integration"/>
    <property type="evidence" value="ECO:0007669"/>
    <property type="project" value="UniProtKB-KW"/>
</dbReference>
<keyword evidence="10" id="KW-0695">RNA-directed DNA polymerase</keyword>
<dbReference type="InterPro" id="IPR057670">
    <property type="entry name" value="SH3_retrovirus"/>
</dbReference>
<dbReference type="EMBL" id="LWDE02000800">
    <property type="protein sequence ID" value="KAE8244096.1"/>
    <property type="molecule type" value="Genomic_DNA"/>
</dbReference>
<evidence type="ECO:0000256" key="5">
    <source>
        <dbReference type="ARBA" id="ARBA00022759"/>
    </source>
</evidence>
<feature type="compositionally biased region" description="Basic and acidic residues" evidence="15">
    <location>
        <begin position="499"/>
        <end position="509"/>
    </location>
</feature>
<dbReference type="SUPFAM" id="SSF53098">
    <property type="entry name" value="Ribonuclease H-like"/>
    <property type="match status" value="1"/>
</dbReference>
<dbReference type="Gene3D" id="3.30.420.10">
    <property type="entry name" value="Ribonuclease H-like superfamily/Ribonuclease H"/>
    <property type="match status" value="1"/>
</dbReference>
<dbReference type="Proteomes" id="UP000077684">
    <property type="component" value="Unassembled WGS sequence"/>
</dbReference>
<keyword evidence="9" id="KW-0229">DNA integration</keyword>
<keyword evidence="4" id="KW-0479">Metal-binding</keyword>
<evidence type="ECO:0000256" key="7">
    <source>
        <dbReference type="ARBA" id="ARBA00022842"/>
    </source>
</evidence>
<dbReference type="InterPro" id="IPR039537">
    <property type="entry name" value="Retrotran_Ty1/copia-like"/>
</dbReference>
<evidence type="ECO:0000256" key="6">
    <source>
        <dbReference type="ARBA" id="ARBA00022801"/>
    </source>
</evidence>
<keyword evidence="2" id="KW-0548">Nucleotidyltransferase</keyword>